<protein>
    <submittedName>
        <fullName evidence="10">Acyl-ACP thioesterase</fullName>
    </submittedName>
</protein>
<dbReference type="Pfam" id="PF20791">
    <property type="entry name" value="Acyl-ACP_TE_C"/>
    <property type="match status" value="1"/>
</dbReference>
<dbReference type="PANTHER" id="PTHR31727">
    <property type="entry name" value="OLEOYL-ACYL CARRIER PROTEIN THIOESTERASE 1, CHLOROPLASTIC"/>
    <property type="match status" value="1"/>
</dbReference>
<keyword evidence="3" id="KW-0378">Hydrolase</keyword>
<evidence type="ECO:0000259" key="8">
    <source>
        <dbReference type="Pfam" id="PF01643"/>
    </source>
</evidence>
<keyword evidence="7" id="KW-0275">Fatty acid biosynthesis</keyword>
<evidence type="ECO:0000256" key="3">
    <source>
        <dbReference type="ARBA" id="ARBA00022801"/>
    </source>
</evidence>
<name>A0A831XEK1_GEOME</name>
<feature type="domain" description="Acyl-ACP thioesterase-like C-terminal" evidence="9">
    <location>
        <begin position="154"/>
        <end position="247"/>
    </location>
</feature>
<dbReference type="Gene3D" id="3.10.129.10">
    <property type="entry name" value="Hotdog Thioesterase"/>
    <property type="match status" value="1"/>
</dbReference>
<dbReference type="InterPro" id="IPR045023">
    <property type="entry name" value="FATA/B"/>
</dbReference>
<dbReference type="InterPro" id="IPR049427">
    <property type="entry name" value="Acyl-ACP_TE_C"/>
</dbReference>
<evidence type="ECO:0000256" key="1">
    <source>
        <dbReference type="ARBA" id="ARBA00006500"/>
    </source>
</evidence>
<reference evidence="10" key="1">
    <citation type="journal article" date="2020" name="mSystems">
        <title>Genome- and Community-Level Interaction Insights into Carbon Utilization and Element Cycling Functions of Hydrothermarchaeota in Hydrothermal Sediment.</title>
        <authorList>
            <person name="Zhou Z."/>
            <person name="Liu Y."/>
            <person name="Xu W."/>
            <person name="Pan J."/>
            <person name="Luo Z.H."/>
            <person name="Li M."/>
        </authorList>
    </citation>
    <scope>NUCLEOTIDE SEQUENCE [LARGE SCALE GENOMIC DNA]</scope>
    <source>
        <strain evidence="10">SpSt-349</strain>
    </source>
</reference>
<feature type="domain" description="Acyl-ACP thioesterase N-terminal hotdog" evidence="8">
    <location>
        <begin position="7"/>
        <end position="125"/>
    </location>
</feature>
<keyword evidence="5" id="KW-0809">Transit peptide</keyword>
<evidence type="ECO:0000256" key="5">
    <source>
        <dbReference type="ARBA" id="ARBA00022946"/>
    </source>
</evidence>
<dbReference type="InterPro" id="IPR002864">
    <property type="entry name" value="Acyl-ACP_thioesterase_NHD"/>
</dbReference>
<dbReference type="EMBL" id="DSOV01000009">
    <property type="protein sequence ID" value="HEN41335.1"/>
    <property type="molecule type" value="Genomic_DNA"/>
</dbReference>
<comment type="similarity">
    <text evidence="1">Belongs to the acyl-ACP thioesterase family.</text>
</comment>
<organism evidence="10">
    <name type="scientific">Geobacter metallireducens</name>
    <dbReference type="NCBI Taxonomy" id="28232"/>
    <lineage>
        <taxon>Bacteria</taxon>
        <taxon>Pseudomonadati</taxon>
        <taxon>Thermodesulfobacteriota</taxon>
        <taxon>Desulfuromonadia</taxon>
        <taxon>Geobacterales</taxon>
        <taxon>Geobacteraceae</taxon>
        <taxon>Geobacter</taxon>
    </lineage>
</organism>
<dbReference type="GO" id="GO:0000036">
    <property type="term" value="F:acyl carrier activity"/>
    <property type="evidence" value="ECO:0007669"/>
    <property type="project" value="TreeGrafter"/>
</dbReference>
<dbReference type="AlphaFoldDB" id="A0A831XEK1"/>
<dbReference type="GO" id="GO:0016297">
    <property type="term" value="F:fatty acyl-[ACP] hydrolase activity"/>
    <property type="evidence" value="ECO:0007669"/>
    <property type="project" value="InterPro"/>
</dbReference>
<keyword evidence="2" id="KW-0444">Lipid biosynthesis</keyword>
<dbReference type="InterPro" id="IPR029069">
    <property type="entry name" value="HotDog_dom_sf"/>
</dbReference>
<sequence>MTTANAIHETTYTIRTFDIDASGLVRPVTLLGYLQEAASEHMTLLGGSVRTLMAEGLTWVLSRVHLRIERYPRVRSEVTVRTWPSLREGRFTCREFELLDQTGDIMARATTSWAVIDFTTRRPVRADRHPPYPLTPRRVIEDDFASLPVLATSQLRQRFRVRRSDLDLNNHVNHMVYAGWALDTVPDEVAQHQMPVSLEIGYRAEALAGEEVTVSCSCTDEDDGTLVVHQIAAADGRELTRLRTRWRRQAAPAARQA</sequence>
<dbReference type="PANTHER" id="PTHR31727:SF6">
    <property type="entry name" value="OLEOYL-ACYL CARRIER PROTEIN THIOESTERASE 1, CHLOROPLASTIC"/>
    <property type="match status" value="1"/>
</dbReference>
<proteinExistence type="inferred from homology"/>
<dbReference type="SUPFAM" id="SSF54637">
    <property type="entry name" value="Thioesterase/thiol ester dehydrase-isomerase"/>
    <property type="match status" value="2"/>
</dbReference>
<evidence type="ECO:0000256" key="7">
    <source>
        <dbReference type="ARBA" id="ARBA00023160"/>
    </source>
</evidence>
<keyword evidence="4" id="KW-0276">Fatty acid metabolism</keyword>
<evidence type="ECO:0000259" key="9">
    <source>
        <dbReference type="Pfam" id="PF20791"/>
    </source>
</evidence>
<evidence type="ECO:0000256" key="2">
    <source>
        <dbReference type="ARBA" id="ARBA00022516"/>
    </source>
</evidence>
<keyword evidence="6" id="KW-0443">Lipid metabolism</keyword>
<gene>
    <name evidence="10" type="ORF">ENQ87_03005</name>
</gene>
<accession>A0A831XEK1</accession>
<dbReference type="CDD" id="cd00586">
    <property type="entry name" value="4HBT"/>
    <property type="match status" value="1"/>
</dbReference>
<evidence type="ECO:0000256" key="6">
    <source>
        <dbReference type="ARBA" id="ARBA00023098"/>
    </source>
</evidence>
<dbReference type="Pfam" id="PF01643">
    <property type="entry name" value="Acyl-ACP_TE"/>
    <property type="match status" value="1"/>
</dbReference>
<comment type="caution">
    <text evidence="10">The sequence shown here is derived from an EMBL/GenBank/DDBJ whole genome shotgun (WGS) entry which is preliminary data.</text>
</comment>
<evidence type="ECO:0000256" key="4">
    <source>
        <dbReference type="ARBA" id="ARBA00022832"/>
    </source>
</evidence>
<evidence type="ECO:0000313" key="10">
    <source>
        <dbReference type="EMBL" id="HEN41335.1"/>
    </source>
</evidence>